<dbReference type="EMBL" id="JOJP01000001">
    <property type="protein sequence ID" value="KEI70254.1"/>
    <property type="molecule type" value="Genomic_DNA"/>
</dbReference>
<protein>
    <submittedName>
        <fullName evidence="1">SAM-dependent methlyltransferase</fullName>
    </submittedName>
</protein>
<organism evidence="1 2">
    <name type="scientific">Endozoicomonas elysicola</name>
    <dbReference type="NCBI Taxonomy" id="305900"/>
    <lineage>
        <taxon>Bacteria</taxon>
        <taxon>Pseudomonadati</taxon>
        <taxon>Pseudomonadota</taxon>
        <taxon>Gammaproteobacteria</taxon>
        <taxon>Oceanospirillales</taxon>
        <taxon>Endozoicomonadaceae</taxon>
        <taxon>Endozoicomonas</taxon>
    </lineage>
</organism>
<dbReference type="Proteomes" id="UP000027997">
    <property type="component" value="Unassembled WGS sequence"/>
</dbReference>
<dbReference type="GO" id="GO:0016740">
    <property type="term" value="F:transferase activity"/>
    <property type="evidence" value="ECO:0007669"/>
    <property type="project" value="UniProtKB-KW"/>
</dbReference>
<dbReference type="eggNOG" id="COG0500">
    <property type="taxonomic scope" value="Bacteria"/>
</dbReference>
<keyword evidence="1" id="KW-0808">Transferase</keyword>
<comment type="caution">
    <text evidence="1">The sequence shown here is derived from an EMBL/GenBank/DDBJ whole genome shotgun (WGS) entry which is preliminary data.</text>
</comment>
<sequence>MTSTSDFYLQNAQQFYDLTVSVEASELYERFLPLIPAGGRILDAGCGSGRDARAFFNRGYEVTGFDACAPLAEMASKLLEQPVMACQFNEFTSELPFDGIWACASLLHITYAELAETMNYLASFLLPSGYFYCSFKYGEGEGNVGGRHFTYLNENGIQSLSELAGLSVYQSWVTHDLRPERASEKWLNVILKHAS</sequence>
<name>A0A081K7X8_9GAMM</name>
<dbReference type="CDD" id="cd02440">
    <property type="entry name" value="AdoMet_MTases"/>
    <property type="match status" value="1"/>
</dbReference>
<proteinExistence type="predicted"/>
<dbReference type="SUPFAM" id="SSF53335">
    <property type="entry name" value="S-adenosyl-L-methionine-dependent methyltransferases"/>
    <property type="match status" value="1"/>
</dbReference>
<accession>A0A081K7X8</accession>
<dbReference type="PANTHER" id="PTHR43861:SF1">
    <property type="entry name" value="TRANS-ACONITATE 2-METHYLTRANSFERASE"/>
    <property type="match status" value="1"/>
</dbReference>
<dbReference type="Gene3D" id="3.40.50.150">
    <property type="entry name" value="Vaccinia Virus protein VP39"/>
    <property type="match status" value="1"/>
</dbReference>
<reference evidence="1 2" key="1">
    <citation type="submission" date="2014-06" db="EMBL/GenBank/DDBJ databases">
        <title>Whole Genome Sequences of Three Symbiotic Endozoicomonas Bacteria.</title>
        <authorList>
            <person name="Neave M.J."/>
            <person name="Apprill A."/>
            <person name="Voolstra C.R."/>
        </authorList>
    </citation>
    <scope>NUCLEOTIDE SEQUENCE [LARGE SCALE GENOMIC DNA]</scope>
    <source>
        <strain evidence="1 2">DSM 22380</strain>
    </source>
</reference>
<dbReference type="Pfam" id="PF13489">
    <property type="entry name" value="Methyltransf_23"/>
    <property type="match status" value="1"/>
</dbReference>
<dbReference type="RefSeq" id="WP_020581216.1">
    <property type="nucleotide sequence ID" value="NZ_JOJP01000001.1"/>
</dbReference>
<dbReference type="AlphaFoldDB" id="A0A081K7X8"/>
<gene>
    <name evidence="1" type="ORF">GV64_05425</name>
</gene>
<dbReference type="InterPro" id="IPR029063">
    <property type="entry name" value="SAM-dependent_MTases_sf"/>
</dbReference>
<evidence type="ECO:0000313" key="1">
    <source>
        <dbReference type="EMBL" id="KEI70254.1"/>
    </source>
</evidence>
<dbReference type="PANTHER" id="PTHR43861">
    <property type="entry name" value="TRANS-ACONITATE 2-METHYLTRANSFERASE-RELATED"/>
    <property type="match status" value="1"/>
</dbReference>
<dbReference type="STRING" id="305900.GV64_05425"/>
<keyword evidence="2" id="KW-1185">Reference proteome</keyword>
<evidence type="ECO:0000313" key="2">
    <source>
        <dbReference type="Proteomes" id="UP000027997"/>
    </source>
</evidence>